<dbReference type="Proteomes" id="UP001459277">
    <property type="component" value="Unassembled WGS sequence"/>
</dbReference>
<proteinExistence type="predicted"/>
<gene>
    <name evidence="3" type="ORF">SO802_006966</name>
</gene>
<accession>A0AAW2DQL6</accession>
<comment type="caution">
    <text evidence="3">The sequence shown here is derived from an EMBL/GenBank/DDBJ whole genome shotgun (WGS) entry which is preliminary data.</text>
</comment>
<feature type="compositionally biased region" description="Basic and acidic residues" evidence="2">
    <location>
        <begin position="9"/>
        <end position="20"/>
    </location>
</feature>
<reference evidence="3 4" key="1">
    <citation type="submission" date="2024-01" db="EMBL/GenBank/DDBJ databases">
        <title>A telomere-to-telomere, gap-free genome of sweet tea (Lithocarpus litseifolius).</title>
        <authorList>
            <person name="Zhou J."/>
        </authorList>
    </citation>
    <scope>NUCLEOTIDE SEQUENCE [LARGE SCALE GENOMIC DNA]</scope>
    <source>
        <strain evidence="3">Zhou-2022a</strain>
        <tissue evidence="3">Leaf</tissue>
    </source>
</reference>
<dbReference type="EMBL" id="JAZDWU010000002">
    <property type="protein sequence ID" value="KAL0011858.1"/>
    <property type="molecule type" value="Genomic_DNA"/>
</dbReference>
<keyword evidence="1" id="KW-0175">Coiled coil</keyword>
<name>A0AAW2DQL6_9ROSI</name>
<keyword evidence="4" id="KW-1185">Reference proteome</keyword>
<evidence type="ECO:0000256" key="1">
    <source>
        <dbReference type="SAM" id="Coils"/>
    </source>
</evidence>
<feature type="coiled-coil region" evidence="1">
    <location>
        <begin position="73"/>
        <end position="135"/>
    </location>
</feature>
<sequence>MFTGGRTSHRPEQESSEVSRAKPNPLLVQAAFVAEEWVDHALGQARDVDGKKDVAKKAQAEAEQKLKDTLFHLAEVEKSKKNVESTLVSFERQVVDSTATLKKAKTQLALAMAKVKQLQKQLETKDAEKVEAEQAAYDAGMTKPPRVWLPS</sequence>
<organism evidence="3 4">
    <name type="scientific">Lithocarpus litseifolius</name>
    <dbReference type="NCBI Taxonomy" id="425828"/>
    <lineage>
        <taxon>Eukaryota</taxon>
        <taxon>Viridiplantae</taxon>
        <taxon>Streptophyta</taxon>
        <taxon>Embryophyta</taxon>
        <taxon>Tracheophyta</taxon>
        <taxon>Spermatophyta</taxon>
        <taxon>Magnoliopsida</taxon>
        <taxon>eudicotyledons</taxon>
        <taxon>Gunneridae</taxon>
        <taxon>Pentapetalae</taxon>
        <taxon>rosids</taxon>
        <taxon>fabids</taxon>
        <taxon>Fagales</taxon>
        <taxon>Fagaceae</taxon>
        <taxon>Lithocarpus</taxon>
    </lineage>
</organism>
<protein>
    <submittedName>
        <fullName evidence="3">Uncharacterized protein</fullName>
    </submittedName>
</protein>
<evidence type="ECO:0000313" key="4">
    <source>
        <dbReference type="Proteomes" id="UP001459277"/>
    </source>
</evidence>
<dbReference type="AlphaFoldDB" id="A0AAW2DQL6"/>
<feature type="region of interest" description="Disordered" evidence="2">
    <location>
        <begin position="1"/>
        <end position="22"/>
    </location>
</feature>
<evidence type="ECO:0000313" key="3">
    <source>
        <dbReference type="EMBL" id="KAL0011858.1"/>
    </source>
</evidence>
<evidence type="ECO:0000256" key="2">
    <source>
        <dbReference type="SAM" id="MobiDB-lite"/>
    </source>
</evidence>